<dbReference type="SMART" id="SM00216">
    <property type="entry name" value="VWD"/>
    <property type="match status" value="1"/>
</dbReference>
<dbReference type="InterPro" id="IPR001846">
    <property type="entry name" value="VWF_type-D"/>
</dbReference>
<dbReference type="InterPro" id="IPR016024">
    <property type="entry name" value="ARM-type_fold"/>
</dbReference>
<dbReference type="PROSITE" id="PS51233">
    <property type="entry name" value="VWFD"/>
    <property type="match status" value="1"/>
</dbReference>
<feature type="domain" description="VWFD" evidence="1">
    <location>
        <begin position="1060"/>
        <end position="1224"/>
    </location>
</feature>
<reference evidence="2" key="1">
    <citation type="submission" date="2016-04" db="EMBL/GenBank/DDBJ databases">
        <authorList>
            <person name="Calderon-Fernandez G.M.Sr."/>
        </authorList>
    </citation>
    <scope>NUCLEOTIDE SEQUENCE</scope>
    <source>
        <strain evidence="2">Int1</strain>
        <tissue evidence="2">Integument</tissue>
    </source>
</reference>
<dbReference type="PANTHER" id="PTHR37860">
    <property type="entry name" value="AGAP008810-PA"/>
    <property type="match status" value="1"/>
</dbReference>
<reference evidence="2" key="2">
    <citation type="journal article" date="2017" name="J. Med. Entomol.">
        <title>Transcriptome Analysis of the Triatoma infestans (Hemiptera: Reduviidae) Integument.</title>
        <authorList>
            <person name="Calderon-Fernandez G.M."/>
            <person name="Moriconi D.E."/>
            <person name="Dulbecco A.B."/>
            <person name="Juarez M.P."/>
        </authorList>
    </citation>
    <scope>NUCLEOTIDE SEQUENCE</scope>
    <source>
        <strain evidence="2">Int1</strain>
        <tissue evidence="2">Integument</tissue>
    </source>
</reference>
<dbReference type="Pfam" id="PF00094">
    <property type="entry name" value="VWD"/>
    <property type="match status" value="1"/>
</dbReference>
<evidence type="ECO:0000259" key="1">
    <source>
        <dbReference type="PROSITE" id="PS51233"/>
    </source>
</evidence>
<evidence type="ECO:0000313" key="2">
    <source>
        <dbReference type="EMBL" id="JAS00145.1"/>
    </source>
</evidence>
<sequence length="1610" mass="180967">MFNDDNKYKVKSTNEFHWNNENFVKVSGEANCEPNGLNYGAEWETNKLSRRKLSGSAHWFEDQNTRKADGNAVLSWEGKTADLNVKAERNNENVGTFHLVGNTPEHGKVDLLLKNKVVKNGKGLHSELVLITKDKKLAVLSKIEIDPHHPLIELVIEHPDGKTKFLWKVDNKGEKHWASEVKAKWTGERSGSFTLDSELMLKSIDNFFIKHNLDAPFRGLRKLNLELSNRPGRGEGKKITFTFKQDEKLIASASSNYVVREDGNEKIIEGNGVLKANDQQFPLNFKGTWICTENEKAAKVLVKSGKRSIALEYQHNDNEFNLERTFCNSEGECSKAQLLNRVRISGFDEYEHTVVFVADLHVLDRGLPDLSYVGSYKRKGQTVDNLIEAKVADQVKFKYLAYVHDKETGLFVTLPKRTVGAELKYDAENKNSGGSSKLEANLYLNKEKNDKLCLIVNSDIANTKDTLKVTGEARLTHPSLRKDLYVKGHYASHNLDLEADVVLDVFNNENEKVVLGLRSNTVKDNAKLKSQTVVVVKSAACKLDVLYDSRTVVDEAGYFSLEEKFSYVDSQGVTKESKAQYKVSPEGAYVLLALPSVTLLELDGKLKTKGKDLIYTGDYSVGSRKYSESLHYNSELNHALYDVIYDGNKLKAEVGILMGKSAKFNFAFNDKPASQLEVALDETNFLKTDYNYDPEVVKNIWTTLVESAQGDVEEVRTLLADAYKKEQPEINHFVKCLTQCLPDFTGLLNHVEGELKHLKEEALADSEISNVVNQFQESFGTLFEHLTVFAEEFNQFLQTVGSLVREYVDKVSEVLNEVAPKITDAFDRLTKVVVSLLEQYVKVCLSFVEQVTEELKKYKEDVDAFTKVFTDLLHEVGKQFAKVLLVVHEEVQKFIELNLEQLKELPITNMLKEKLEEFKDLALPDEAWMVYGEVVESVKQFLPTTECEDFVSTLSTYVTKVLKKEPVDSAEAGKELYEKLILAVKSILTKLDEVTPTQGVFKPEKYLSLPLVSLVTLPTGSIRWSTLNFLKSTDFPAFVGSLETFAPSFNLLDNIPPFEAYAQLIDSTEVITFDGRHYTVRGLCSYVLAEDYVDRNFSVVGHFKEGKLEAVTAFDENHSVTLRNNAAPLKDGQEAEYPLKVGHLKAWKTPNSVGFRSKTGVVLFCTSTLDSCVLQVSGFYFNKLRGLFGNLNYERYDDLVLPQGTVGTDAAQFCNSWKVENACPDVPAVPHTHQRQHECTEMFTSDDSDLVLGRPWLPLGQYRDACDHLVAAAPTADKKKVACKVAMSYVFVAQKKGALLLDLPSECIVCEVNNKKVGDEESTVVTPGKAADVVILVDVLKKNEETYKHLVQPLVPQLKAELQKNGINDVHVTLVSFNSPTNRWTNYHSANGKLEFNGHDCLLEFEKKPEPRLDTWLDRLLNSKNQLFEELGSTQQSKAYEHLLDHHNFRPHALKTIVAVHSEPCPTGSYLNFFIPVRTFVQSFRTLNQGVVWNLITPINGLATDLKDGVTNNDVVGFTDEELYTLSKGTVKGDVDFDTDYCLPAVHATGGVVFPTYNFRDFNKQGKGTEFTQKTAELVVKSLLNAKQPLVCECSLIEGLLPRPDCEVED</sequence>
<organism evidence="2">
    <name type="scientific">Triatoma infestans</name>
    <name type="common">Assassin bug</name>
    <dbReference type="NCBI Taxonomy" id="30076"/>
    <lineage>
        <taxon>Eukaryota</taxon>
        <taxon>Metazoa</taxon>
        <taxon>Ecdysozoa</taxon>
        <taxon>Arthropoda</taxon>
        <taxon>Hexapoda</taxon>
        <taxon>Insecta</taxon>
        <taxon>Pterygota</taxon>
        <taxon>Neoptera</taxon>
        <taxon>Paraneoptera</taxon>
        <taxon>Hemiptera</taxon>
        <taxon>Heteroptera</taxon>
        <taxon>Panheteroptera</taxon>
        <taxon>Cimicomorpha</taxon>
        <taxon>Reduviidae</taxon>
        <taxon>Triatominae</taxon>
        <taxon>Triatoma</taxon>
    </lineage>
</organism>
<dbReference type="PANTHER" id="PTHR37860:SF1">
    <property type="match status" value="1"/>
</dbReference>
<dbReference type="EMBL" id="GEMB01003063">
    <property type="protein sequence ID" value="JAS00145.1"/>
    <property type="molecule type" value="Transcribed_RNA"/>
</dbReference>
<proteinExistence type="predicted"/>
<name>A0A170YQI4_TRIIF</name>
<dbReference type="SUPFAM" id="SSF48371">
    <property type="entry name" value="ARM repeat"/>
    <property type="match status" value="1"/>
</dbReference>
<accession>A0A170YQI4</accession>
<protein>
    <submittedName>
        <fullName evidence="2">Retinoid-and fatty acid-binding glycoprotein variant PD</fullName>
    </submittedName>
</protein>